<proteinExistence type="inferred from homology"/>
<evidence type="ECO:0000256" key="2">
    <source>
        <dbReference type="ARBA" id="ARBA00010790"/>
    </source>
</evidence>
<dbReference type="Proteomes" id="UP000199391">
    <property type="component" value="Unassembled WGS sequence"/>
</dbReference>
<dbReference type="EMBL" id="FPBO01000034">
    <property type="protein sequence ID" value="SFV11407.1"/>
    <property type="molecule type" value="Genomic_DNA"/>
</dbReference>
<sequence>MTQAASFYIKTSAEQFDAIVVGSGITGGWAAKELCERGLRTLMVERGRPVEHRADYSGEGVEPWRMPNRGLVGRAQAEDQYARQRKCAAFDEYNKHFFNNDRDMPYSTPEDRPFSWIRGNQLGGRSLTWARQTYRWSDLDFGANAKDGHGVDWPIRYADLAPWYSHVERHVGISGGVENLDVLPDSEFLPAFEYNTVEKALKARFDAAFAPARMIMGRCAHLTAPSAAHLEQGRGNCMARNMCNRGCSFGAYFSTQSSTLPAAAATGRLSVATNAIVHSVIYDPKTNRATGVRVIDAETMETREFHAKVVFLCASALGSTQVLLNSTSPSFPTGLANSSGVLGHYLMDHLYGAGATGRIEGHEDEFYSGRRPTLPMIPRFRNVVDQHPGFLRGYSLSGDAKRAGWRETAAKPGFGKDYKTMVRAPGEWRFRLVGSGEMLPRYENMVSLHPTRKDKWGMPQLHIDCTFSDNDRKMQEDISDTAANIMEALGIKDIKKYIKSTDEWPPGLSIHEMGTARMGRDPRTSLLNGYNQAHDVPNLFVTDGACMTSSAWQNPSLTYMALTARACAYAVEQFKAGKL</sequence>
<dbReference type="InterPro" id="IPR036188">
    <property type="entry name" value="FAD/NAD-bd_sf"/>
</dbReference>
<evidence type="ECO:0000256" key="3">
    <source>
        <dbReference type="ARBA" id="ARBA00022630"/>
    </source>
</evidence>
<dbReference type="SUPFAM" id="SSF54373">
    <property type="entry name" value="FAD-linked reductases, C-terminal domain"/>
    <property type="match status" value="1"/>
</dbReference>
<organism evidence="8 9">
    <name type="scientific">Pseudoduganella namucuonensis</name>
    <dbReference type="NCBI Taxonomy" id="1035707"/>
    <lineage>
        <taxon>Bacteria</taxon>
        <taxon>Pseudomonadati</taxon>
        <taxon>Pseudomonadota</taxon>
        <taxon>Betaproteobacteria</taxon>
        <taxon>Burkholderiales</taxon>
        <taxon>Oxalobacteraceae</taxon>
        <taxon>Telluria group</taxon>
        <taxon>Pseudoduganella</taxon>
    </lineage>
</organism>
<dbReference type="GO" id="GO:0016614">
    <property type="term" value="F:oxidoreductase activity, acting on CH-OH group of donors"/>
    <property type="evidence" value="ECO:0007669"/>
    <property type="project" value="InterPro"/>
</dbReference>
<evidence type="ECO:0000256" key="4">
    <source>
        <dbReference type="ARBA" id="ARBA00022827"/>
    </source>
</evidence>
<dbReference type="PANTHER" id="PTHR42784">
    <property type="entry name" value="PYRANOSE 2-OXIDASE"/>
    <property type="match status" value="1"/>
</dbReference>
<dbReference type="AlphaFoldDB" id="A0A1I7LNY0"/>
<evidence type="ECO:0000256" key="1">
    <source>
        <dbReference type="ARBA" id="ARBA00001974"/>
    </source>
</evidence>
<feature type="domain" description="Glucose-methanol-choline oxidoreductase N-terminal" evidence="6">
    <location>
        <begin position="17"/>
        <end position="350"/>
    </location>
</feature>
<gene>
    <name evidence="8" type="ORF">SAMN05216552_10345</name>
</gene>
<reference evidence="9" key="1">
    <citation type="submission" date="2016-10" db="EMBL/GenBank/DDBJ databases">
        <authorList>
            <person name="Varghese N."/>
            <person name="Submissions S."/>
        </authorList>
    </citation>
    <scope>NUCLEOTIDE SEQUENCE [LARGE SCALE GENOMIC DNA]</scope>
    <source>
        <strain evidence="9">CGMCC 1.11014</strain>
    </source>
</reference>
<evidence type="ECO:0000313" key="8">
    <source>
        <dbReference type="EMBL" id="SFV11407.1"/>
    </source>
</evidence>
<dbReference type="SUPFAM" id="SSF51905">
    <property type="entry name" value="FAD/NAD(P)-binding domain"/>
    <property type="match status" value="1"/>
</dbReference>
<keyword evidence="9" id="KW-1185">Reference proteome</keyword>
<accession>A0A1I7LNY0</accession>
<feature type="domain" description="Glucose-methanol-choline oxidoreductase C-terminal" evidence="7">
    <location>
        <begin position="440"/>
        <end position="562"/>
    </location>
</feature>
<evidence type="ECO:0000259" key="6">
    <source>
        <dbReference type="Pfam" id="PF00732"/>
    </source>
</evidence>
<dbReference type="OrthoDB" id="9787779at2"/>
<dbReference type="STRING" id="1035707.SAMN05216552_10345"/>
<dbReference type="GO" id="GO:0050660">
    <property type="term" value="F:flavin adenine dinucleotide binding"/>
    <property type="evidence" value="ECO:0007669"/>
    <property type="project" value="InterPro"/>
</dbReference>
<comment type="similarity">
    <text evidence="2">Belongs to the GMC oxidoreductase family.</text>
</comment>
<dbReference type="InterPro" id="IPR000172">
    <property type="entry name" value="GMC_OxRdtase_N"/>
</dbReference>
<evidence type="ECO:0000259" key="7">
    <source>
        <dbReference type="Pfam" id="PF05199"/>
    </source>
</evidence>
<dbReference type="RefSeq" id="WP_093558906.1">
    <property type="nucleotide sequence ID" value="NZ_FPBO01000034.1"/>
</dbReference>
<keyword evidence="4" id="KW-0274">FAD</keyword>
<dbReference type="InterPro" id="IPR051473">
    <property type="entry name" value="P2Ox-like"/>
</dbReference>
<comment type="cofactor">
    <cofactor evidence="1">
        <name>FAD</name>
        <dbReference type="ChEBI" id="CHEBI:57692"/>
    </cofactor>
</comment>
<dbReference type="Pfam" id="PF00732">
    <property type="entry name" value="GMC_oxred_N"/>
    <property type="match status" value="1"/>
</dbReference>
<keyword evidence="3" id="KW-0285">Flavoprotein</keyword>
<protein>
    <submittedName>
        <fullName evidence="8">Choline dehydrogenase</fullName>
    </submittedName>
</protein>
<keyword evidence="5" id="KW-0560">Oxidoreductase</keyword>
<evidence type="ECO:0000313" key="9">
    <source>
        <dbReference type="Proteomes" id="UP000199391"/>
    </source>
</evidence>
<dbReference type="InterPro" id="IPR007867">
    <property type="entry name" value="GMC_OxRtase_C"/>
</dbReference>
<dbReference type="Pfam" id="PF05199">
    <property type="entry name" value="GMC_oxred_C"/>
    <property type="match status" value="1"/>
</dbReference>
<dbReference type="Gene3D" id="3.50.50.60">
    <property type="entry name" value="FAD/NAD(P)-binding domain"/>
    <property type="match status" value="2"/>
</dbReference>
<evidence type="ECO:0000256" key="5">
    <source>
        <dbReference type="ARBA" id="ARBA00023002"/>
    </source>
</evidence>
<name>A0A1I7LNY0_9BURK</name>
<dbReference type="PANTHER" id="PTHR42784:SF1">
    <property type="entry name" value="PYRANOSE 2-OXIDASE"/>
    <property type="match status" value="1"/>
</dbReference>